<feature type="region of interest" description="Disordered" evidence="2">
    <location>
        <begin position="254"/>
        <end position="275"/>
    </location>
</feature>
<dbReference type="EMBL" id="LT635764">
    <property type="protein sequence ID" value="SGZ50218.1"/>
    <property type="molecule type" value="Genomic_DNA"/>
</dbReference>
<reference evidence="4" key="1">
    <citation type="submission" date="2016-10" db="EMBL/GenBank/DDBJ databases">
        <authorList>
            <person name="Geijer C."/>
            <person name="Jareborg N."/>
            <person name="Dainat J."/>
        </authorList>
    </citation>
    <scope>NUCLEOTIDE SEQUENCE [LARGE SCALE GENOMIC DNA]</scope>
    <source>
        <strain evidence="4">PYCC 4715</strain>
    </source>
</reference>
<organism evidence="3 4">
    <name type="scientific">Sungouiella intermedia</name>
    <dbReference type="NCBI Taxonomy" id="45354"/>
    <lineage>
        <taxon>Eukaryota</taxon>
        <taxon>Fungi</taxon>
        <taxon>Dikarya</taxon>
        <taxon>Ascomycota</taxon>
        <taxon>Saccharomycotina</taxon>
        <taxon>Pichiomycetes</taxon>
        <taxon>Metschnikowiaceae</taxon>
        <taxon>Sungouiella</taxon>
    </lineage>
</organism>
<keyword evidence="1" id="KW-0175">Coiled coil</keyword>
<sequence>MSYLYIKNFIEEQIRILNQPLVIDDELRAVMSKNNISEETMKSILLKANLRLRRHNRDRFNRQAVHQIVQQIVNNEKEKVFKVNEALAKIEIMIQPILLPDFSLVGDVGDRVGMFNELVKELPQPEYLFAAHSFSMETEQGDPEVIESAGKKDETETEDGKEGEEANLLVQDDQERFQENRNDEEREELVKKYQVEVAQELKDHISSHQQKIDTLKEQYIQLRALLIEMNEELVYKMQKFEYLRQLNGKMNFLQKDSNSLRPDSEDEDSDEEVANTDLKIQMGRFRILMEKLEFAMK</sequence>
<evidence type="ECO:0000256" key="2">
    <source>
        <dbReference type="SAM" id="MobiDB-lite"/>
    </source>
</evidence>
<evidence type="ECO:0000256" key="1">
    <source>
        <dbReference type="SAM" id="Coils"/>
    </source>
</evidence>
<gene>
    <name evidence="3" type="ORF">SAMEA4029009_CIC11G00000004054</name>
</gene>
<accession>A0A1L0BJ38</accession>
<dbReference type="Pfam" id="PF13093">
    <property type="entry name" value="FTA4"/>
    <property type="match status" value="1"/>
</dbReference>
<dbReference type="Proteomes" id="UP000182259">
    <property type="component" value="Chromosome I"/>
</dbReference>
<protein>
    <submittedName>
        <fullName evidence="3">CIC11C00000004054</fullName>
    </submittedName>
</protein>
<dbReference type="GO" id="GO:0031511">
    <property type="term" value="C:Mis6-Sim4 complex"/>
    <property type="evidence" value="ECO:0007669"/>
    <property type="project" value="InterPro"/>
</dbReference>
<dbReference type="InterPro" id="IPR025207">
    <property type="entry name" value="Sim4_Fta4"/>
</dbReference>
<feature type="coiled-coil region" evidence="1">
    <location>
        <begin position="198"/>
        <end position="232"/>
    </location>
</feature>
<proteinExistence type="predicted"/>
<feature type="compositionally biased region" description="Basic and acidic residues" evidence="2">
    <location>
        <begin position="149"/>
        <end position="164"/>
    </location>
</feature>
<evidence type="ECO:0000313" key="3">
    <source>
        <dbReference type="EMBL" id="SGZ50218.1"/>
    </source>
</evidence>
<evidence type="ECO:0000313" key="4">
    <source>
        <dbReference type="Proteomes" id="UP000182259"/>
    </source>
</evidence>
<name>A0A1L0BJ38_9ASCO</name>
<dbReference type="AlphaFoldDB" id="A0A1L0BJ38"/>
<feature type="region of interest" description="Disordered" evidence="2">
    <location>
        <begin position="139"/>
        <end position="164"/>
    </location>
</feature>
<feature type="compositionally biased region" description="Acidic residues" evidence="2">
    <location>
        <begin position="264"/>
        <end position="274"/>
    </location>
</feature>